<dbReference type="EMBL" id="JAIXMP010000031">
    <property type="protein sequence ID" value="KAI9250927.1"/>
    <property type="molecule type" value="Genomic_DNA"/>
</dbReference>
<name>A0AAD5K2C7_9FUNG</name>
<reference evidence="1" key="2">
    <citation type="submission" date="2023-02" db="EMBL/GenBank/DDBJ databases">
        <authorList>
            <consortium name="DOE Joint Genome Institute"/>
            <person name="Mondo S.J."/>
            <person name="Chang Y."/>
            <person name="Wang Y."/>
            <person name="Ahrendt S."/>
            <person name="Andreopoulos W."/>
            <person name="Barry K."/>
            <person name="Beard J."/>
            <person name="Benny G.L."/>
            <person name="Blankenship S."/>
            <person name="Bonito G."/>
            <person name="Cuomo C."/>
            <person name="Desiro A."/>
            <person name="Gervers K.A."/>
            <person name="Hundley H."/>
            <person name="Kuo A."/>
            <person name="LaButti K."/>
            <person name="Lang B.F."/>
            <person name="Lipzen A."/>
            <person name="O'Donnell K."/>
            <person name="Pangilinan J."/>
            <person name="Reynolds N."/>
            <person name="Sandor L."/>
            <person name="Smith M.W."/>
            <person name="Tsang A."/>
            <person name="Grigoriev I.V."/>
            <person name="Stajich J.E."/>
            <person name="Spatafora J.W."/>
        </authorList>
    </citation>
    <scope>NUCLEOTIDE SEQUENCE</scope>
    <source>
        <strain evidence="1">RSA 2281</strain>
    </source>
</reference>
<protein>
    <submittedName>
        <fullName evidence="1">Uncharacterized protein</fullName>
    </submittedName>
</protein>
<gene>
    <name evidence="1" type="ORF">BDA99DRAFT_589244</name>
</gene>
<accession>A0AAD5K2C7</accession>
<proteinExistence type="predicted"/>
<comment type="caution">
    <text evidence="1">The sequence shown here is derived from an EMBL/GenBank/DDBJ whole genome shotgun (WGS) entry which is preliminary data.</text>
</comment>
<sequence length="214" mass="24762">MSLSQNNNNIPTQEIHQKCGKGNIENMVKDSDVKFQVAVKENKGAEEQENILDELINVQSKANKYHEICRQQFPTRVEFMTRQEIDALKESQYEDAFMLQRIRSGKQNPSSKAIGNKMVEQCDTPEQKLKSMTSVLHMMQRRDEKIKNYAKRFYQCCIESGLDKYPEVMIVSLLSSLEKKNKVYNLVWTKFGSDVLKQSLNDIVNYLACLHVDG</sequence>
<dbReference type="Proteomes" id="UP001209540">
    <property type="component" value="Unassembled WGS sequence"/>
</dbReference>
<organism evidence="1 2">
    <name type="scientific">Phascolomyces articulosus</name>
    <dbReference type="NCBI Taxonomy" id="60185"/>
    <lineage>
        <taxon>Eukaryota</taxon>
        <taxon>Fungi</taxon>
        <taxon>Fungi incertae sedis</taxon>
        <taxon>Mucoromycota</taxon>
        <taxon>Mucoromycotina</taxon>
        <taxon>Mucoromycetes</taxon>
        <taxon>Mucorales</taxon>
        <taxon>Lichtheimiaceae</taxon>
        <taxon>Phascolomyces</taxon>
    </lineage>
</organism>
<dbReference type="AlphaFoldDB" id="A0AAD5K2C7"/>
<keyword evidence="2" id="KW-1185">Reference proteome</keyword>
<reference evidence="1" key="1">
    <citation type="journal article" date="2022" name="IScience">
        <title>Evolution of zygomycete secretomes and the origins of terrestrial fungal ecologies.</title>
        <authorList>
            <person name="Chang Y."/>
            <person name="Wang Y."/>
            <person name="Mondo S."/>
            <person name="Ahrendt S."/>
            <person name="Andreopoulos W."/>
            <person name="Barry K."/>
            <person name="Beard J."/>
            <person name="Benny G.L."/>
            <person name="Blankenship S."/>
            <person name="Bonito G."/>
            <person name="Cuomo C."/>
            <person name="Desiro A."/>
            <person name="Gervers K.A."/>
            <person name="Hundley H."/>
            <person name="Kuo A."/>
            <person name="LaButti K."/>
            <person name="Lang B.F."/>
            <person name="Lipzen A."/>
            <person name="O'Donnell K."/>
            <person name="Pangilinan J."/>
            <person name="Reynolds N."/>
            <person name="Sandor L."/>
            <person name="Smith M.E."/>
            <person name="Tsang A."/>
            <person name="Grigoriev I.V."/>
            <person name="Stajich J.E."/>
            <person name="Spatafora J.W."/>
        </authorList>
    </citation>
    <scope>NUCLEOTIDE SEQUENCE</scope>
    <source>
        <strain evidence="1">RSA 2281</strain>
    </source>
</reference>
<evidence type="ECO:0000313" key="2">
    <source>
        <dbReference type="Proteomes" id="UP001209540"/>
    </source>
</evidence>
<evidence type="ECO:0000313" key="1">
    <source>
        <dbReference type="EMBL" id="KAI9250927.1"/>
    </source>
</evidence>